<feature type="region of interest" description="Disordered" evidence="1">
    <location>
        <begin position="81"/>
        <end position="109"/>
    </location>
</feature>
<organism evidence="2 3">
    <name type="scientific">Diaporthe helianthi</name>
    <dbReference type="NCBI Taxonomy" id="158607"/>
    <lineage>
        <taxon>Eukaryota</taxon>
        <taxon>Fungi</taxon>
        <taxon>Dikarya</taxon>
        <taxon>Ascomycota</taxon>
        <taxon>Pezizomycotina</taxon>
        <taxon>Sordariomycetes</taxon>
        <taxon>Sordariomycetidae</taxon>
        <taxon>Diaporthales</taxon>
        <taxon>Diaporthaceae</taxon>
        <taxon>Diaporthe</taxon>
    </lineage>
</organism>
<dbReference type="OrthoDB" id="5362630at2759"/>
<accession>A0A2P5HHY9</accession>
<sequence>MSFYKTAEMIPIGGYEALAPAGAGHPTRGHKRDRFGPETTSGPAYKPATKKARSLAQRYPGVHVEVWRKSSVQANTTAEYELRQQQPQPVPSPIFPTPNSGLSSAPGTSRTPIIPSGLPGLETQDFFAPRQTAGFDFHTNLCDDWLQTYQDPTFDLAGYPLSGLPCFPGSIYNNIVMGGGEQFPSSHNAATPTFDPALQVVSRTEQACLTPIPNLLAWTDTEIPAQPFPQRTSHADDPSSQPFFSQEEGCLNDAAHEDQMGHNEQLPMRLSRPQDSGLEGADVGVKILAVCEDSQSTTEYILREVVLFRSTGSRVTDRWHSAQVRNVTTVGETFIVAMNQHFVSRPFVCQVRKVASNPNSTHKDRTTRDWYDGTTIRREAVLEYALADVHKTMIHYKCYIRDNVLGHNCPPAITKVVQGYRKPEQGVDTAIVAEVYEKAWAYFCSLPGEEESWDFYRPWPRGNIGNEREKSVSEKEFLLGLFELQFTLRHATGWSWLMEDSNIPNAYPCEEFPPLKGRIMTPRMVVGQIDCIRISCILKPVTKSVLRILMKWIGNRQYNRWMSIFFATFVLLSELAKATEDAYHHGWYDKDIKRDGPKHAHTIRDIHESANIILAHWHYYNCSTNPLDFTKKKPPRSKTPMRALTPDQLTMVQDLWRMLLQSKQRPCDDDFYSNTKAEGWWQTWCHSL</sequence>
<feature type="compositionally biased region" description="Polar residues" evidence="1">
    <location>
        <begin position="97"/>
        <end position="109"/>
    </location>
</feature>
<dbReference type="STRING" id="158607.A0A2P5HHY9"/>
<dbReference type="PANTHER" id="PTHR35392:SF3">
    <property type="entry name" value="ZN(2)-C6 FUNGAL-TYPE DOMAIN-CONTAINING PROTEIN"/>
    <property type="match status" value="1"/>
</dbReference>
<evidence type="ECO:0000313" key="2">
    <source>
        <dbReference type="EMBL" id="POS69867.1"/>
    </source>
</evidence>
<gene>
    <name evidence="2" type="ORF">DHEL01_v211739</name>
</gene>
<comment type="caution">
    <text evidence="2">The sequence shown here is derived from an EMBL/GenBank/DDBJ whole genome shotgun (WGS) entry which is preliminary data.</text>
</comment>
<dbReference type="InParanoid" id="A0A2P5HHY9"/>
<feature type="region of interest" description="Disordered" evidence="1">
    <location>
        <begin position="21"/>
        <end position="48"/>
    </location>
</feature>
<evidence type="ECO:0000256" key="1">
    <source>
        <dbReference type="SAM" id="MobiDB-lite"/>
    </source>
</evidence>
<dbReference type="EMBL" id="MAVT02001947">
    <property type="protein sequence ID" value="POS69867.1"/>
    <property type="molecule type" value="Genomic_DNA"/>
</dbReference>
<protein>
    <submittedName>
        <fullName evidence="2">Uncharacterized protein</fullName>
    </submittedName>
</protein>
<name>A0A2P5HHY9_DIAHE</name>
<dbReference type="InterPro" id="IPR052973">
    <property type="entry name" value="Fungal_sec-metab_reg_TF"/>
</dbReference>
<evidence type="ECO:0000313" key="3">
    <source>
        <dbReference type="Proteomes" id="UP000094444"/>
    </source>
</evidence>
<dbReference type="AlphaFoldDB" id="A0A2P5HHY9"/>
<reference evidence="2" key="1">
    <citation type="submission" date="2017-09" db="EMBL/GenBank/DDBJ databases">
        <title>Polyketide synthases of a Diaporthe helianthi virulent isolate.</title>
        <authorList>
            <person name="Baroncelli R."/>
        </authorList>
    </citation>
    <scope>NUCLEOTIDE SEQUENCE [LARGE SCALE GENOMIC DNA]</scope>
    <source>
        <strain evidence="2">7/96</strain>
    </source>
</reference>
<proteinExistence type="predicted"/>
<dbReference type="PANTHER" id="PTHR35392">
    <property type="entry name" value="ZN(II)2CYS6 TRANSCRIPTION FACTOR (EUROFUNG)-RELATED-RELATED"/>
    <property type="match status" value="1"/>
</dbReference>
<keyword evidence="3" id="KW-1185">Reference proteome</keyword>
<dbReference type="Proteomes" id="UP000094444">
    <property type="component" value="Unassembled WGS sequence"/>
</dbReference>